<organism evidence="1 2">
    <name type="scientific">Diplocarpon coronariae</name>
    <dbReference type="NCBI Taxonomy" id="2795749"/>
    <lineage>
        <taxon>Eukaryota</taxon>
        <taxon>Fungi</taxon>
        <taxon>Dikarya</taxon>
        <taxon>Ascomycota</taxon>
        <taxon>Pezizomycotina</taxon>
        <taxon>Leotiomycetes</taxon>
        <taxon>Helotiales</taxon>
        <taxon>Drepanopezizaceae</taxon>
        <taxon>Diplocarpon</taxon>
    </lineage>
</organism>
<evidence type="ECO:0000313" key="2">
    <source>
        <dbReference type="Proteomes" id="UP000242519"/>
    </source>
</evidence>
<keyword evidence="2" id="KW-1185">Reference proteome</keyword>
<comment type="caution">
    <text evidence="1">The sequence shown here is derived from an EMBL/GenBank/DDBJ whole genome shotgun (WGS) entry which is preliminary data.</text>
</comment>
<dbReference type="InParanoid" id="A0A218ZET4"/>
<name>A0A218ZET4_9HELO</name>
<dbReference type="AlphaFoldDB" id="A0A218ZET4"/>
<evidence type="ECO:0000313" key="1">
    <source>
        <dbReference type="EMBL" id="OWP06601.1"/>
    </source>
</evidence>
<dbReference type="STRING" id="503106.A0A218ZET4"/>
<reference evidence="1 2" key="1">
    <citation type="submission" date="2017-04" db="EMBL/GenBank/DDBJ databases">
        <title>Draft genome sequence of Marssonina coronaria NL1: causal agent of apple blotch.</title>
        <authorList>
            <person name="Cheng Q."/>
        </authorList>
    </citation>
    <scope>NUCLEOTIDE SEQUENCE [LARGE SCALE GENOMIC DNA]</scope>
    <source>
        <strain evidence="1 2">NL1</strain>
    </source>
</reference>
<sequence length="425" mass="47459">MADQTANMGKKSFTEAYHPLRFKHPNNFPYSLRCSDDNFSASFEKDDVVVEVPIVYMPSEDKPETPNHTYSSASAFDITLKSSTPTDHRQRSILLKSLQVLPELIGSDTTIPPRPQRRRPSILRKPLLIPCRHPLPPLPPLPSLPPPPPTNRSHPAPKITLAPMQARPRCDGVPQTPSSQAPARLTSLLTNVLSVMNTIMDRKHNVQEEDAILLHLTELVAIMQEEAEALLDLADLVEEFVEQVEITSEVADVEGWVEELGLDQARAQVGTSSMKAESIMASMPVSKNATGRHGHRAHHEREGSFDSAVGMIDESEFDGVARELRESIHRDVVLQVAQMGKRERERGNLIEIGKTGVQRAGEKKLDTQFLTHHQKAPLGSTKLTKRRPHRDELPCLESGLVSSPLQVFKRSLVKNNGEERPPRWI</sequence>
<gene>
    <name evidence="1" type="ORF">B2J93_5080</name>
</gene>
<proteinExistence type="predicted"/>
<protein>
    <submittedName>
        <fullName evidence="1">Uncharacterized protein</fullName>
    </submittedName>
</protein>
<dbReference type="OrthoDB" id="3559122at2759"/>
<accession>A0A218ZET4</accession>
<dbReference type="EMBL" id="MZNU01000038">
    <property type="protein sequence ID" value="OWP06601.1"/>
    <property type="molecule type" value="Genomic_DNA"/>
</dbReference>
<dbReference type="Proteomes" id="UP000242519">
    <property type="component" value="Unassembled WGS sequence"/>
</dbReference>